<evidence type="ECO:0000313" key="2">
    <source>
        <dbReference type="Proteomes" id="UP000008068"/>
    </source>
</evidence>
<dbReference type="EMBL" id="GL379810">
    <property type="protein sequence ID" value="EGT43170.1"/>
    <property type="molecule type" value="Genomic_DNA"/>
</dbReference>
<protein>
    <submittedName>
        <fullName evidence="1">Uncharacterized protein</fullName>
    </submittedName>
</protein>
<reference evidence="2" key="1">
    <citation type="submission" date="2011-07" db="EMBL/GenBank/DDBJ databases">
        <authorList>
            <consortium name="Caenorhabditis brenneri Sequencing and Analysis Consortium"/>
            <person name="Wilson R.K."/>
        </authorList>
    </citation>
    <scope>NUCLEOTIDE SEQUENCE [LARGE SCALE GENOMIC DNA]</scope>
    <source>
        <strain evidence="2">PB2801</strain>
    </source>
</reference>
<gene>
    <name evidence="1" type="ORF">CAEBREN_07924</name>
</gene>
<keyword evidence="2" id="KW-1185">Reference proteome</keyword>
<dbReference type="AlphaFoldDB" id="G0MT11"/>
<name>G0MT11_CAEBE</name>
<dbReference type="OMA" id="FDENMTQ"/>
<evidence type="ECO:0000313" key="1">
    <source>
        <dbReference type="EMBL" id="EGT43170.1"/>
    </source>
</evidence>
<dbReference type="FunCoup" id="G0MT11">
    <property type="interactions" value="1871"/>
</dbReference>
<dbReference type="OrthoDB" id="5777205at2759"/>
<sequence length="166" mass="18960">MESTTVLPLYRYSQLASDSLHPHLLFSLFEVPAVTQKKLDLFLHDCEKVALDSAHLAEILGKDSVFTLGKNKEGNVFFLLVDRDSEKVCHTPEITKVMASMVQLTTNLKLRELKEIEQIRLPIELAGSFMLMVRCEDNGKRTLELFDENMTQVGFVKGFTWREIVV</sequence>
<accession>G0MT11</accession>
<dbReference type="InParanoid" id="G0MT11"/>
<dbReference type="eggNOG" id="ENOG502TH1R">
    <property type="taxonomic scope" value="Eukaryota"/>
</dbReference>
<dbReference type="HOGENOM" id="CLU_1604186_0_0_1"/>
<dbReference type="Proteomes" id="UP000008068">
    <property type="component" value="Unassembled WGS sequence"/>
</dbReference>
<organism evidence="2">
    <name type="scientific">Caenorhabditis brenneri</name>
    <name type="common">Nematode worm</name>
    <dbReference type="NCBI Taxonomy" id="135651"/>
    <lineage>
        <taxon>Eukaryota</taxon>
        <taxon>Metazoa</taxon>
        <taxon>Ecdysozoa</taxon>
        <taxon>Nematoda</taxon>
        <taxon>Chromadorea</taxon>
        <taxon>Rhabditida</taxon>
        <taxon>Rhabditina</taxon>
        <taxon>Rhabditomorpha</taxon>
        <taxon>Rhabditoidea</taxon>
        <taxon>Rhabditidae</taxon>
        <taxon>Peloderinae</taxon>
        <taxon>Caenorhabditis</taxon>
    </lineage>
</organism>
<proteinExistence type="predicted"/>